<evidence type="ECO:0000259" key="1">
    <source>
        <dbReference type="Pfam" id="PF00117"/>
    </source>
</evidence>
<name>A0A9W8YGZ2_9PLEO</name>
<evidence type="ECO:0000313" key="2">
    <source>
        <dbReference type="EMBL" id="KAJ4376064.1"/>
    </source>
</evidence>
<dbReference type="GO" id="GO:0005829">
    <property type="term" value="C:cytosol"/>
    <property type="evidence" value="ECO:0007669"/>
    <property type="project" value="TreeGrafter"/>
</dbReference>
<dbReference type="SUPFAM" id="SSF52317">
    <property type="entry name" value="Class I glutamine amidotransferase-like"/>
    <property type="match status" value="1"/>
</dbReference>
<dbReference type="AlphaFoldDB" id="A0A9W8YGZ2"/>
<dbReference type="InterPro" id="IPR044992">
    <property type="entry name" value="ChyE-like"/>
</dbReference>
<protein>
    <recommendedName>
        <fullName evidence="1">Glutamine amidotransferase domain-containing protein</fullName>
    </recommendedName>
</protein>
<proteinExistence type="predicted"/>
<dbReference type="OrthoDB" id="1669814at2759"/>
<dbReference type="InterPro" id="IPR029062">
    <property type="entry name" value="Class_I_gatase-like"/>
</dbReference>
<dbReference type="GO" id="GO:0005634">
    <property type="term" value="C:nucleus"/>
    <property type="evidence" value="ECO:0007669"/>
    <property type="project" value="TreeGrafter"/>
</dbReference>
<feature type="domain" description="Glutamine amidotransferase" evidence="1">
    <location>
        <begin position="59"/>
        <end position="213"/>
    </location>
</feature>
<dbReference type="InterPro" id="IPR017926">
    <property type="entry name" value="GATASE"/>
</dbReference>
<gene>
    <name evidence="2" type="ORF">N0V83_001345</name>
</gene>
<accession>A0A9W8YGZ2</accession>
<organism evidence="2 3">
    <name type="scientific">Neocucurbitaria cava</name>
    <dbReference type="NCBI Taxonomy" id="798079"/>
    <lineage>
        <taxon>Eukaryota</taxon>
        <taxon>Fungi</taxon>
        <taxon>Dikarya</taxon>
        <taxon>Ascomycota</taxon>
        <taxon>Pezizomycotina</taxon>
        <taxon>Dothideomycetes</taxon>
        <taxon>Pleosporomycetidae</taxon>
        <taxon>Pleosporales</taxon>
        <taxon>Pleosporineae</taxon>
        <taxon>Cucurbitariaceae</taxon>
        <taxon>Neocucurbitaria</taxon>
    </lineage>
</organism>
<dbReference type="EMBL" id="JAPEUY010000002">
    <property type="protein sequence ID" value="KAJ4376064.1"/>
    <property type="molecule type" value="Genomic_DNA"/>
</dbReference>
<dbReference type="CDD" id="cd01741">
    <property type="entry name" value="GATase1_1"/>
    <property type="match status" value="1"/>
</dbReference>
<dbReference type="Proteomes" id="UP001140560">
    <property type="component" value="Unassembled WGS sequence"/>
</dbReference>
<dbReference type="Pfam" id="PF00117">
    <property type="entry name" value="GATase"/>
    <property type="match status" value="1"/>
</dbReference>
<dbReference type="PANTHER" id="PTHR42695">
    <property type="entry name" value="GLUTAMINE AMIDOTRANSFERASE YLR126C-RELATED"/>
    <property type="match status" value="1"/>
</dbReference>
<dbReference type="PANTHER" id="PTHR42695:SF6">
    <property type="entry name" value="GLUTAMINE AMIDOTRANSFERASE DOMAIN-CONTAINING PROTEIN"/>
    <property type="match status" value="1"/>
</dbReference>
<reference evidence="2" key="1">
    <citation type="submission" date="2022-10" db="EMBL/GenBank/DDBJ databases">
        <title>Tapping the CABI collections for fungal endophytes: first genome assemblies for Collariella, Neodidymelliopsis, Ascochyta clinopodiicola, Didymella pomorum, Didymosphaeria variabile, Neocosmospora piperis and Neocucurbitaria cava.</title>
        <authorList>
            <person name="Hill R."/>
        </authorList>
    </citation>
    <scope>NUCLEOTIDE SEQUENCE</scope>
    <source>
        <strain evidence="2">IMI 356814</strain>
    </source>
</reference>
<comment type="caution">
    <text evidence="2">The sequence shown here is derived from an EMBL/GenBank/DDBJ whole genome shotgun (WGS) entry which is preliminary data.</text>
</comment>
<keyword evidence="3" id="KW-1185">Reference proteome</keyword>
<dbReference type="Gene3D" id="3.40.50.880">
    <property type="match status" value="1"/>
</dbReference>
<sequence>MAPKLRICMLNADIPVPNVYAQKAPTYGQIFHQLLSAAATQSLSPVIIESSDYDVMKGEYPVSILNYDAIVISGSANSAYDDLEWIQKLDSFILNVYQHHPQVKIFGSCFGHQLVCQSLLKDRGVRVGVDPNGWEIGVQEITLHPRFLKEFGKSNRLPEKLRLQFVHHDHVVIPTPHSLPESWMTMGSTQHCHVQGVYEPGRVLTYQGHFEFDKFVNSETVKFFFPTWAPEVLANAMKAIDADDDASAGAAMVLRFFMEEGVERGMDKDEAKCEVTELMLTEPVGA</sequence>
<evidence type="ECO:0000313" key="3">
    <source>
        <dbReference type="Proteomes" id="UP001140560"/>
    </source>
</evidence>
<dbReference type="PROSITE" id="PS51273">
    <property type="entry name" value="GATASE_TYPE_1"/>
    <property type="match status" value="1"/>
</dbReference>